<name>T1AAR2_9ZZZZ</name>
<evidence type="ECO:0008006" key="2">
    <source>
        <dbReference type="Google" id="ProtNLM"/>
    </source>
</evidence>
<accession>T1AAR2</accession>
<reference evidence="1" key="1">
    <citation type="submission" date="2013-08" db="EMBL/GenBank/DDBJ databases">
        <authorList>
            <person name="Mendez C."/>
            <person name="Richter M."/>
            <person name="Ferrer M."/>
            <person name="Sanchez J."/>
        </authorList>
    </citation>
    <scope>NUCLEOTIDE SEQUENCE</scope>
</reference>
<reference evidence="1" key="2">
    <citation type="journal article" date="2014" name="ISME J.">
        <title>Microbial stratification in low pH oxic and suboxic macroscopic growths along an acid mine drainage.</title>
        <authorList>
            <person name="Mendez-Garcia C."/>
            <person name="Mesa V."/>
            <person name="Sprenger R.R."/>
            <person name="Richter M."/>
            <person name="Diez M.S."/>
            <person name="Solano J."/>
            <person name="Bargiela R."/>
            <person name="Golyshina O.V."/>
            <person name="Manteca A."/>
            <person name="Ramos J.L."/>
            <person name="Gallego J.R."/>
            <person name="Llorente I."/>
            <person name="Martins Dos Santos V.A."/>
            <person name="Jensen O.N."/>
            <person name="Pelaez A.I."/>
            <person name="Sanchez J."/>
            <person name="Ferrer M."/>
        </authorList>
    </citation>
    <scope>NUCLEOTIDE SEQUENCE</scope>
</reference>
<protein>
    <recommendedName>
        <fullName evidence="2">SD-repeat containing protein B domain-containing protein</fullName>
    </recommendedName>
</protein>
<evidence type="ECO:0000313" key="1">
    <source>
        <dbReference type="EMBL" id="EQD37994.1"/>
    </source>
</evidence>
<organism evidence="1">
    <name type="scientific">mine drainage metagenome</name>
    <dbReference type="NCBI Taxonomy" id="410659"/>
    <lineage>
        <taxon>unclassified sequences</taxon>
        <taxon>metagenomes</taxon>
        <taxon>ecological metagenomes</taxon>
    </lineage>
</organism>
<comment type="caution">
    <text evidence="1">The sequence shown here is derived from an EMBL/GenBank/DDBJ whole genome shotgun (WGS) entry which is preliminary data.</text>
</comment>
<dbReference type="EMBL" id="AUZX01012714">
    <property type="protein sequence ID" value="EQD37994.1"/>
    <property type="molecule type" value="Genomic_DNA"/>
</dbReference>
<sequence>MYNDLNANGNLDQGESGAGVTGLFVKIATLSGGVCQSPALAAAPVNATTGAYTVPGVAPGPVCLIESTNNTLSDVTPSFPSGWIGTNPAAGIHDVTMGTEPVSNID</sequence>
<dbReference type="AlphaFoldDB" id="T1AAR2"/>
<proteinExistence type="predicted"/>
<feature type="non-terminal residue" evidence="1">
    <location>
        <position position="106"/>
    </location>
</feature>
<gene>
    <name evidence="1" type="ORF">B1A_17282</name>
</gene>